<keyword evidence="6" id="KW-0812">Transmembrane</keyword>
<evidence type="ECO:0000256" key="13">
    <source>
        <dbReference type="RuleBase" id="RU368118"/>
    </source>
</evidence>
<dbReference type="Proteomes" id="UP000796761">
    <property type="component" value="Unassembled WGS sequence"/>
</dbReference>
<evidence type="ECO:0000256" key="2">
    <source>
        <dbReference type="ARBA" id="ARBA00007668"/>
    </source>
</evidence>
<evidence type="ECO:0000256" key="14">
    <source>
        <dbReference type="SAM" id="MobiDB-lite"/>
    </source>
</evidence>
<keyword evidence="11" id="KW-0472">Membrane</keyword>
<evidence type="ECO:0000256" key="3">
    <source>
        <dbReference type="ARBA" id="ARBA00016324"/>
    </source>
</evidence>
<reference evidence="15" key="1">
    <citation type="submission" date="2019-04" db="EMBL/GenBank/DDBJ databases">
        <title>Genome assembly of Zosterops borbonicus 15179.</title>
        <authorList>
            <person name="Leroy T."/>
            <person name="Anselmetti Y."/>
            <person name="Tilak M.-K."/>
            <person name="Nabholz B."/>
        </authorList>
    </citation>
    <scope>NUCLEOTIDE SEQUENCE</scope>
    <source>
        <strain evidence="15">HGM_15179</strain>
        <tissue evidence="15">Muscle</tissue>
    </source>
</reference>
<dbReference type="Pfam" id="PF02939">
    <property type="entry name" value="UcrQ"/>
    <property type="match status" value="1"/>
</dbReference>
<dbReference type="PANTHER" id="PTHR12119">
    <property type="entry name" value="UBIQUINOL-CYTOCHROME C REDUCTASE COMPLEX UBIQUINONE-BINDING PROTEIN QP-C"/>
    <property type="match status" value="1"/>
</dbReference>
<evidence type="ECO:0000256" key="9">
    <source>
        <dbReference type="ARBA" id="ARBA00022989"/>
    </source>
</evidence>
<evidence type="ECO:0000256" key="7">
    <source>
        <dbReference type="ARBA" id="ARBA00022792"/>
    </source>
</evidence>
<keyword evidence="4 13" id="KW-0813">Transport</keyword>
<keyword evidence="16" id="KW-1185">Reference proteome</keyword>
<dbReference type="AlphaFoldDB" id="A0A8K1G7D1"/>
<evidence type="ECO:0000256" key="11">
    <source>
        <dbReference type="ARBA" id="ARBA00023136"/>
    </source>
</evidence>
<gene>
    <name evidence="15" type="ORF">HGM15179_013813</name>
</gene>
<dbReference type="InterPro" id="IPR036642">
    <property type="entry name" value="Cyt_bc1_su8_sf"/>
</dbReference>
<keyword evidence="10 13" id="KW-0496">Mitochondrion</keyword>
<keyword evidence="7 13" id="KW-0999">Mitochondrion inner membrane</keyword>
<organism evidence="15 16">
    <name type="scientific">Zosterops borbonicus</name>
    <dbReference type="NCBI Taxonomy" id="364589"/>
    <lineage>
        <taxon>Eukaryota</taxon>
        <taxon>Metazoa</taxon>
        <taxon>Chordata</taxon>
        <taxon>Craniata</taxon>
        <taxon>Vertebrata</taxon>
        <taxon>Euteleostomi</taxon>
        <taxon>Archelosauria</taxon>
        <taxon>Archosauria</taxon>
        <taxon>Dinosauria</taxon>
        <taxon>Saurischia</taxon>
        <taxon>Theropoda</taxon>
        <taxon>Coelurosauria</taxon>
        <taxon>Aves</taxon>
        <taxon>Neognathae</taxon>
        <taxon>Neoaves</taxon>
        <taxon>Telluraves</taxon>
        <taxon>Australaves</taxon>
        <taxon>Passeriformes</taxon>
        <taxon>Sylvioidea</taxon>
        <taxon>Zosteropidae</taxon>
        <taxon>Zosterops</taxon>
    </lineage>
</organism>
<dbReference type="GO" id="GO:0042742">
    <property type="term" value="P:defense response to bacterium"/>
    <property type="evidence" value="ECO:0007669"/>
    <property type="project" value="InterPro"/>
</dbReference>
<dbReference type="InterPro" id="IPR009955">
    <property type="entry name" value="LEAP-2"/>
</dbReference>
<evidence type="ECO:0000256" key="5">
    <source>
        <dbReference type="ARBA" id="ARBA00022660"/>
    </source>
</evidence>
<keyword evidence="9" id="KW-1133">Transmembrane helix</keyword>
<comment type="subunit">
    <text evidence="12 13">Component of the ubiquinol-cytochrome c oxidoreductase (cytochrome b-c1 complex, complex III, CIII), a multisubunit enzyme composed of 11 subunits. The complex is composed of 3 respiratory subunits cytochrome b, cytochrome c1 and Rieske protein UQCRFS1, 2 core protein subunits UQCRC1/QCR1 and UQCRC2/QCR2, and 6 low-molecular weight protein subunits UQCRH/QCR6, UQCRB/QCR7, UQCRQ/QCR8, UQCR10/QCR9, UQCR11/QCR10 and subunit 9, the cleavage product of Rieske protein UQCRFS1. The complex exists as an obligatory dimer and forms supercomplexes (SCs) in the inner mitochondrial membrane with NADH-ubiquinone oxidoreductase (complex I, CI) and cytochrome c oxidase (complex IV, CIV), resulting in different assemblies (supercomplex SCI(1)III(2)IV(1) and megacomplex MCI(2)III(2)IV(2)). Interacts with UQCC6.</text>
</comment>
<keyword evidence="5 13" id="KW-0679">Respiratory chain</keyword>
<comment type="similarity">
    <text evidence="2 13">Belongs to the UQCRQ/QCR8 family.</text>
</comment>
<evidence type="ECO:0000256" key="8">
    <source>
        <dbReference type="ARBA" id="ARBA00022982"/>
    </source>
</evidence>
<dbReference type="SUPFAM" id="SSF81508">
    <property type="entry name" value="Ubiquinone-binding protein QP-C of cytochrome bc1 complex (Ubiquinol-cytochrome c reductase)"/>
    <property type="match status" value="1"/>
</dbReference>
<comment type="function">
    <text evidence="13">Component of the ubiquinol-cytochrome c oxidoreductase, a multisubunit transmembrane complex that is part of the mitochondrial electron transport chain which drives oxidative phosphorylation. The complex plays an important role in the uptake of multiple carbon sources present in different host niches.</text>
</comment>
<dbReference type="GO" id="GO:0005743">
    <property type="term" value="C:mitochondrial inner membrane"/>
    <property type="evidence" value="ECO:0007669"/>
    <property type="project" value="UniProtKB-SubCell"/>
</dbReference>
<evidence type="ECO:0000256" key="10">
    <source>
        <dbReference type="ARBA" id="ARBA00023128"/>
    </source>
</evidence>
<feature type="region of interest" description="Disordered" evidence="14">
    <location>
        <begin position="91"/>
        <end position="125"/>
    </location>
</feature>
<dbReference type="EMBL" id="SWJQ01000518">
    <property type="protein sequence ID" value="TRZ13296.1"/>
    <property type="molecule type" value="Genomic_DNA"/>
</dbReference>
<dbReference type="GO" id="GO:0045275">
    <property type="term" value="C:respiratory chain complex III"/>
    <property type="evidence" value="ECO:0007669"/>
    <property type="project" value="UniProtKB-UniRule"/>
</dbReference>
<dbReference type="PANTHER" id="PTHR12119:SF2">
    <property type="entry name" value="CYTOCHROME B-C1 COMPLEX SUBUNIT 8"/>
    <property type="match status" value="1"/>
</dbReference>
<evidence type="ECO:0000256" key="4">
    <source>
        <dbReference type="ARBA" id="ARBA00022448"/>
    </source>
</evidence>
<comment type="subcellular location">
    <subcellularLocation>
        <location evidence="1 13">Mitochondrion inner membrane</location>
        <topology evidence="1 13">Single-pass membrane protein</topology>
    </subcellularLocation>
</comment>
<accession>A0A8K1G7D1</accession>
<evidence type="ECO:0000256" key="6">
    <source>
        <dbReference type="ARBA" id="ARBA00022692"/>
    </source>
</evidence>
<dbReference type="InterPro" id="IPR004205">
    <property type="entry name" value="Cyt_bc1_su8"/>
</dbReference>
<name>A0A8K1G7D1_9PASS</name>
<dbReference type="Gene3D" id="1.20.5.210">
    <property type="entry name" value="Cytochrome b-c1 complex subunit 8"/>
    <property type="match status" value="1"/>
</dbReference>
<comment type="caution">
    <text evidence="15">The sequence shown here is derived from an EMBL/GenBank/DDBJ whole genome shotgun (WGS) entry which is preliminary data.</text>
</comment>
<evidence type="ECO:0000313" key="15">
    <source>
        <dbReference type="EMBL" id="TRZ13296.1"/>
    </source>
</evidence>
<dbReference type="GO" id="GO:0006122">
    <property type="term" value="P:mitochondrial electron transport, ubiquinol to cytochrome c"/>
    <property type="evidence" value="ECO:0007669"/>
    <property type="project" value="UniProtKB-UniRule"/>
</dbReference>
<sequence>MGKHFGNLARMRHVITYSLSPFEQRAFPNILSHGVPNVGRRFASQVLKVVPPLRSVKSKHSLVWYRLKLDGLAGGLGFGLDPDLWLEAGSSQEPWAEDEGEQSHGMSLSLRQPQAQPRSPRQRRMTPFWRGVSLRPIGASCRDNSECLTMLCRKNRCLLSTASA</sequence>
<evidence type="ECO:0000313" key="16">
    <source>
        <dbReference type="Proteomes" id="UP000796761"/>
    </source>
</evidence>
<proteinExistence type="inferred from homology"/>
<dbReference type="OrthoDB" id="9450163at2759"/>
<protein>
    <recommendedName>
        <fullName evidence="3 13">Cytochrome b-c1 complex subunit 8</fullName>
    </recommendedName>
    <alternativeName>
        <fullName evidence="13">Complex III subunit 8</fullName>
    </alternativeName>
</protein>
<evidence type="ECO:0000256" key="12">
    <source>
        <dbReference type="ARBA" id="ARBA00047105"/>
    </source>
</evidence>
<dbReference type="Pfam" id="PF07359">
    <property type="entry name" value="LEAP-2"/>
    <property type="match status" value="1"/>
</dbReference>
<evidence type="ECO:0000256" key="1">
    <source>
        <dbReference type="ARBA" id="ARBA00004434"/>
    </source>
</evidence>
<dbReference type="Gene3D" id="4.10.40.50">
    <property type="match status" value="1"/>
</dbReference>
<keyword evidence="8 13" id="KW-0249">Electron transport</keyword>